<dbReference type="Proteomes" id="UP000249135">
    <property type="component" value="Unassembled WGS sequence"/>
</dbReference>
<comment type="caution">
    <text evidence="1">The sequence shown here is derived from an EMBL/GenBank/DDBJ whole genome shotgun (WGS) entry which is preliminary data.</text>
</comment>
<protein>
    <submittedName>
        <fullName evidence="1">Uncharacterized protein</fullName>
    </submittedName>
</protein>
<sequence>MAWVPRTIMFNMLSHLVRSIRPQQLQAPISPAAALLESAEARAGFDPHHAQELREAASAWLRVVR</sequence>
<evidence type="ECO:0000313" key="1">
    <source>
        <dbReference type="EMBL" id="PZQ70827.1"/>
    </source>
</evidence>
<gene>
    <name evidence="1" type="ORF">DI563_18070</name>
</gene>
<accession>A0A2W5RJV9</accession>
<proteinExistence type="predicted"/>
<dbReference type="AlphaFoldDB" id="A0A2W5RJV9"/>
<evidence type="ECO:0000313" key="2">
    <source>
        <dbReference type="Proteomes" id="UP000249135"/>
    </source>
</evidence>
<name>A0A2W5RJV9_VARPD</name>
<dbReference type="EMBL" id="QFPP01000259">
    <property type="protein sequence ID" value="PZQ70827.1"/>
    <property type="molecule type" value="Genomic_DNA"/>
</dbReference>
<organism evidence="1 2">
    <name type="scientific">Variovorax paradoxus</name>
    <dbReference type="NCBI Taxonomy" id="34073"/>
    <lineage>
        <taxon>Bacteria</taxon>
        <taxon>Pseudomonadati</taxon>
        <taxon>Pseudomonadota</taxon>
        <taxon>Betaproteobacteria</taxon>
        <taxon>Burkholderiales</taxon>
        <taxon>Comamonadaceae</taxon>
        <taxon>Variovorax</taxon>
    </lineage>
</organism>
<reference evidence="1 2" key="1">
    <citation type="submission" date="2017-08" db="EMBL/GenBank/DDBJ databases">
        <title>Infants hospitalized years apart are colonized by the same room-sourced microbial strains.</title>
        <authorList>
            <person name="Brooks B."/>
            <person name="Olm M.R."/>
            <person name="Firek B.A."/>
            <person name="Baker R."/>
            <person name="Thomas B.C."/>
            <person name="Morowitz M.J."/>
            <person name="Banfield J.F."/>
        </authorList>
    </citation>
    <scope>NUCLEOTIDE SEQUENCE [LARGE SCALE GENOMIC DNA]</scope>
    <source>
        <strain evidence="1">S2_005_003_R2_41</strain>
    </source>
</reference>